<keyword evidence="4" id="KW-0663">Pyridoxal phosphate</keyword>
<feature type="modified residue" description="N6-(pyridoxal phosphate)lysine" evidence="4">
    <location>
        <position position="604"/>
    </location>
</feature>
<accession>A0A517YUT6</accession>
<evidence type="ECO:0000259" key="5">
    <source>
        <dbReference type="Pfam" id="PF11897"/>
    </source>
</evidence>
<dbReference type="InterPro" id="IPR024517">
    <property type="entry name" value="Glycogen_phosphorylase_DUF3417"/>
</dbReference>
<comment type="catalytic activity">
    <reaction evidence="1">
        <text>[(1-&gt;4)-alpha-D-glucosyl](n) + phosphate = [(1-&gt;4)-alpha-D-glucosyl](n-1) + alpha-D-glucose 1-phosphate</text>
        <dbReference type="Rhea" id="RHEA:41732"/>
        <dbReference type="Rhea" id="RHEA-COMP:9584"/>
        <dbReference type="Rhea" id="RHEA-COMP:9586"/>
        <dbReference type="ChEBI" id="CHEBI:15444"/>
        <dbReference type="ChEBI" id="CHEBI:43474"/>
        <dbReference type="ChEBI" id="CHEBI:58601"/>
        <dbReference type="EC" id="2.4.1.1"/>
    </reaction>
</comment>
<reference evidence="6 7" key="1">
    <citation type="submission" date="2019-02" db="EMBL/GenBank/DDBJ databases">
        <title>Deep-cultivation of Planctomycetes and their phenomic and genomic characterization uncovers novel biology.</title>
        <authorList>
            <person name="Wiegand S."/>
            <person name="Jogler M."/>
            <person name="Boedeker C."/>
            <person name="Pinto D."/>
            <person name="Vollmers J."/>
            <person name="Rivas-Marin E."/>
            <person name="Kohn T."/>
            <person name="Peeters S.H."/>
            <person name="Heuer A."/>
            <person name="Rast P."/>
            <person name="Oberbeckmann S."/>
            <person name="Bunk B."/>
            <person name="Jeske O."/>
            <person name="Meyerdierks A."/>
            <person name="Storesund J.E."/>
            <person name="Kallscheuer N."/>
            <person name="Luecker S."/>
            <person name="Lage O.M."/>
            <person name="Pohl T."/>
            <person name="Merkel B.J."/>
            <person name="Hornburger P."/>
            <person name="Mueller R.-W."/>
            <person name="Bruemmer F."/>
            <person name="Labrenz M."/>
            <person name="Spormann A.M."/>
            <person name="Op den Camp H."/>
            <person name="Overmann J."/>
            <person name="Amann R."/>
            <person name="Jetten M.S.M."/>
            <person name="Mascher T."/>
            <person name="Medema M.H."/>
            <person name="Devos D.P."/>
            <person name="Kaster A.-K."/>
            <person name="Ovreas L."/>
            <person name="Rohde M."/>
            <person name="Galperin M.Y."/>
            <person name="Jogler C."/>
        </authorList>
    </citation>
    <scope>NUCLEOTIDE SEQUENCE [LARGE SCALE GENOMIC DNA]</scope>
    <source>
        <strain evidence="6 7">KS4</strain>
    </source>
</reference>
<sequence>MTKAAQTKRQQQASIQQIADQLCDIASNFWWTWNSSAQRLFAAIDPMLWEATERNPLQTIKQAPDHRLLTLASDEAFLKNLKAVQKQFADYMKSKTWFDRTVKGKDKKARIAYFCAEFAIHESFPIYSGGLGVLAGDHLKSASDLGIPLTAVGLMYRHGYYRQEIEADGSTKAVYPEYDFNDFPIEDTGIIVPVPVGRRRIHAKVWLAKVGRIEAYLLDTDIEENTPKDREITHFLYGGDNETRIRQELILGVGGTLALQALDIEPTVYHLNEGHAAFNGLHRFSELLKEGVPSEEAMETVRAGGCFTTHTPVPAGHDRFDVKMARKYLSQYAGEDTGLSVNDVLQLGSEDLDNKNAPFCMTVLALNFCERANGVAELHGDTSRRMWIDHFGLSDPDEVPIGHVTNGIHSQTWLAPEIEPLYTKYLKPNWASPNADSDWWKKADKIPADVLWNTRKMLRTRLIRFVRERLVQQAIKHGQPLEDIVTAQTMLDENTLTIGFARRFATYKRAPLIFHDMKRLKAIIASTDRPVQFVFAGKAHPADKDGQKYLQQIVEFSKQPGFRGRIAVIENYDMQVGRMLTSGVDVWLNNPLRPMEASGTSGMKPPLHGGINCSILDGWWPESYNKKNGYAIGGKQFDKQSEQDTYDANSFYDILEKQMLPTFYKTNKEGVATKWVDMMEASMKTVCAQFSTHRMLGDYTSQYYLPAHRDALKK</sequence>
<keyword evidence="6" id="KW-0328">Glycosyltransferase</keyword>
<dbReference type="PANTHER" id="PTHR42655:SF1">
    <property type="entry name" value="GLYCOGEN PHOSPHORYLASE"/>
    <property type="match status" value="1"/>
</dbReference>
<dbReference type="PANTHER" id="PTHR42655">
    <property type="entry name" value="GLYCOGEN PHOSPHORYLASE"/>
    <property type="match status" value="1"/>
</dbReference>
<evidence type="ECO:0000256" key="1">
    <source>
        <dbReference type="ARBA" id="ARBA00001275"/>
    </source>
</evidence>
<dbReference type="Pfam" id="PF11897">
    <property type="entry name" value="DUF3417"/>
    <property type="match status" value="1"/>
</dbReference>
<dbReference type="Proteomes" id="UP000317369">
    <property type="component" value="Chromosome"/>
</dbReference>
<evidence type="ECO:0000313" key="6">
    <source>
        <dbReference type="EMBL" id="QDU33994.1"/>
    </source>
</evidence>
<dbReference type="KEGG" id="pcor:KS4_20540"/>
<keyword evidence="6" id="KW-0808">Transferase</keyword>
<evidence type="ECO:0000256" key="3">
    <source>
        <dbReference type="ARBA" id="ARBA00022533"/>
    </source>
</evidence>
<dbReference type="GO" id="GO:0030170">
    <property type="term" value="F:pyridoxal phosphate binding"/>
    <property type="evidence" value="ECO:0007669"/>
    <property type="project" value="InterPro"/>
</dbReference>
<keyword evidence="7" id="KW-1185">Reference proteome</keyword>
<dbReference type="AlphaFoldDB" id="A0A517YUT6"/>
<dbReference type="RefSeq" id="WP_145077487.1">
    <property type="nucleotide sequence ID" value="NZ_CP036425.1"/>
</dbReference>
<evidence type="ECO:0000256" key="2">
    <source>
        <dbReference type="ARBA" id="ARBA00006047"/>
    </source>
</evidence>
<dbReference type="NCBIfam" id="TIGR02094">
    <property type="entry name" value="more_P_ylases"/>
    <property type="match status" value="1"/>
</dbReference>
<dbReference type="OrthoDB" id="9760804at2"/>
<evidence type="ECO:0000256" key="4">
    <source>
        <dbReference type="PIRSR" id="PIRSR000460-1"/>
    </source>
</evidence>
<gene>
    <name evidence="6" type="primary">glgP</name>
    <name evidence="6" type="ORF">KS4_20540</name>
</gene>
<dbReference type="InterPro" id="IPR011834">
    <property type="entry name" value="Agluc_phsphrylas"/>
</dbReference>
<dbReference type="PIRSF" id="PIRSF000460">
    <property type="entry name" value="Pprylas_GlgP"/>
    <property type="match status" value="1"/>
</dbReference>
<dbReference type="EC" id="2.4.1.1" evidence="6"/>
<dbReference type="GO" id="GO:0005975">
    <property type="term" value="P:carbohydrate metabolic process"/>
    <property type="evidence" value="ECO:0007669"/>
    <property type="project" value="InterPro"/>
</dbReference>
<dbReference type="EMBL" id="CP036425">
    <property type="protein sequence ID" value="QDU33994.1"/>
    <property type="molecule type" value="Genomic_DNA"/>
</dbReference>
<keyword evidence="3" id="KW-0021">Allosteric enzyme</keyword>
<organism evidence="6 7">
    <name type="scientific">Poriferisphaera corsica</name>
    <dbReference type="NCBI Taxonomy" id="2528020"/>
    <lineage>
        <taxon>Bacteria</taxon>
        <taxon>Pseudomonadati</taxon>
        <taxon>Planctomycetota</taxon>
        <taxon>Phycisphaerae</taxon>
        <taxon>Phycisphaerales</taxon>
        <taxon>Phycisphaeraceae</taxon>
        <taxon>Poriferisphaera</taxon>
    </lineage>
</organism>
<dbReference type="InterPro" id="IPR052182">
    <property type="entry name" value="Glycogen/Maltodextrin_Phosph"/>
</dbReference>
<dbReference type="SUPFAM" id="SSF53756">
    <property type="entry name" value="UDP-Glycosyltransferase/glycogen phosphorylase"/>
    <property type="match status" value="1"/>
</dbReference>
<dbReference type="InterPro" id="IPR000811">
    <property type="entry name" value="Glyco_trans_35"/>
</dbReference>
<protein>
    <submittedName>
        <fullName evidence="6">Glycogen phosphorylase</fullName>
        <ecNumber evidence="6">2.4.1.1</ecNumber>
    </submittedName>
</protein>
<feature type="domain" description="DUF3417" evidence="5">
    <location>
        <begin position="21"/>
        <end position="123"/>
    </location>
</feature>
<proteinExistence type="inferred from homology"/>
<comment type="similarity">
    <text evidence="2">Belongs to the glycogen phosphorylase family.</text>
</comment>
<dbReference type="GO" id="GO:0008184">
    <property type="term" value="F:glycogen phosphorylase activity"/>
    <property type="evidence" value="ECO:0007669"/>
    <property type="project" value="InterPro"/>
</dbReference>
<name>A0A517YUT6_9BACT</name>
<dbReference type="Pfam" id="PF00343">
    <property type="entry name" value="Phosphorylase"/>
    <property type="match status" value="1"/>
</dbReference>
<dbReference type="Gene3D" id="3.40.50.2000">
    <property type="entry name" value="Glycogen Phosphorylase B"/>
    <property type="match status" value="3"/>
</dbReference>
<evidence type="ECO:0000313" key="7">
    <source>
        <dbReference type="Proteomes" id="UP000317369"/>
    </source>
</evidence>